<dbReference type="InterPro" id="IPR000233">
    <property type="entry name" value="Cadherin_Y-type_LIR"/>
</dbReference>
<dbReference type="FunFam" id="2.60.40.60:FF:000068">
    <property type="entry name" value="Desmoglein 1"/>
    <property type="match status" value="1"/>
</dbReference>
<dbReference type="InterPro" id="IPR050971">
    <property type="entry name" value="Cadherin-domain_protein"/>
</dbReference>
<dbReference type="GO" id="GO:0005509">
    <property type="term" value="F:calcium ion binding"/>
    <property type="evidence" value="ECO:0007669"/>
    <property type="project" value="UniProtKB-UniRule"/>
</dbReference>
<dbReference type="GO" id="GO:0007156">
    <property type="term" value="P:homophilic cell adhesion via plasma membrane adhesion molecules"/>
    <property type="evidence" value="ECO:0007669"/>
    <property type="project" value="InterPro"/>
</dbReference>
<keyword evidence="4" id="KW-0479">Metal-binding</keyword>
<dbReference type="PANTHER" id="PTHR24025">
    <property type="entry name" value="DESMOGLEIN FAMILY MEMBER"/>
    <property type="match status" value="1"/>
</dbReference>
<evidence type="ECO:0000256" key="4">
    <source>
        <dbReference type="ARBA" id="ARBA00022723"/>
    </source>
</evidence>
<evidence type="ECO:0000256" key="8">
    <source>
        <dbReference type="ARBA" id="ARBA00022949"/>
    </source>
</evidence>
<gene>
    <name evidence="18" type="ORF">fugu_005854</name>
</gene>
<dbReference type="SMART" id="SM00112">
    <property type="entry name" value="CA"/>
    <property type="match status" value="5"/>
</dbReference>
<evidence type="ECO:0000259" key="17">
    <source>
        <dbReference type="PROSITE" id="PS50268"/>
    </source>
</evidence>
<dbReference type="PANTHER" id="PTHR24025:SF32">
    <property type="entry name" value="DESMOGLEIN-2"/>
    <property type="match status" value="1"/>
</dbReference>
<comment type="subcellular location">
    <subcellularLocation>
        <location evidence="1">Cell junction</location>
        <location evidence="1">Desmosome</location>
    </subcellularLocation>
    <subcellularLocation>
        <location evidence="13">Cell membrane</location>
        <topology evidence="13">Single-pass type I membrane protein</topology>
    </subcellularLocation>
</comment>
<dbReference type="Pfam" id="PF01049">
    <property type="entry name" value="CADH_Y-type_LIR"/>
    <property type="match status" value="1"/>
</dbReference>
<dbReference type="Proteomes" id="UP000516260">
    <property type="component" value="Chromosome 6"/>
</dbReference>
<evidence type="ECO:0000256" key="10">
    <source>
        <dbReference type="ARBA" id="ARBA00023136"/>
    </source>
</evidence>
<feature type="signal peptide" evidence="16">
    <location>
        <begin position="1"/>
        <end position="25"/>
    </location>
</feature>
<dbReference type="GO" id="GO:0055113">
    <property type="term" value="P:epiboly involved in gastrulation with mouth forming second"/>
    <property type="evidence" value="ECO:0007669"/>
    <property type="project" value="UniProtKB-ARBA"/>
</dbReference>
<evidence type="ECO:0000256" key="1">
    <source>
        <dbReference type="ARBA" id="ARBA00004568"/>
    </source>
</evidence>
<comment type="function">
    <text evidence="14">A component of desmosome cell-cell junctions which are required for positive regulation of cellular adhesion. Involved in the interaction of plaque proteins and intermediate filaments mediating cell-cell adhesion.</text>
</comment>
<evidence type="ECO:0000313" key="18">
    <source>
        <dbReference type="EMBL" id="TNM87633.1"/>
    </source>
</evidence>
<evidence type="ECO:0000256" key="2">
    <source>
        <dbReference type="ARBA" id="ARBA00022475"/>
    </source>
</evidence>
<evidence type="ECO:0000256" key="7">
    <source>
        <dbReference type="ARBA" id="ARBA00022889"/>
    </source>
</evidence>
<dbReference type="PROSITE" id="PS50268">
    <property type="entry name" value="CADHERIN_2"/>
    <property type="match status" value="4"/>
</dbReference>
<sequence>MAPSSAAVSLLLLSVLAVLLSLVFGFQVHSNEAKDQRPKTLRRMKREWILPPAKLMENVDYTQKPYIAKIRSDKDRKEKVEYYLTGPGANKPPVNLFVVDHVTGFVRITDIVDRERYPFFNLTGVAKHTDGTLAEAEIPLTVTILDMNDNAPHFELHSGNVSEASKEGTFVMQIEGRDNDQPGTINSQLSYRIMSQEPEGIGEMFQIDEKTGKLYVKESTLDRETIDFYRLVIQGVDLGGAAGGLKGSGTVEIRVLDINDNIPTLEQSEYTGSVDENIHDVVVLRIQALDLDLEHTDNWRAVFVILKGNEDNLFSIETDENSNEGILKLIKPVDFEEVQNLELSLLIRNVAPFIKGDAVVMDGKRYSIMIAVNNVPEDPAFVPQFKEVPVTEDPYDQPEDGIIAVLAAVDPDTGKPAENVRYAKASDPDNWFTIDEDTAEIKLNKKPDRESPFVVNGTYIAKIVAVSKEDQSVTATGTIGIKVTDSNDHCPTLTSTHSSLCADKKTVYVTALDEDANPNAAPFTFTIDPEGSQGSWDIEVINGTTAALHSRENLWPGIYKLQVMVSDAQGLSCPVDEVFTLHVCTCVDSDMCHFRPDRRVTSSSELSAAAIGLLLLALGLLLLLPLLLLFCQCGGANTIFPDQFTDLPFEAKQHLISYHTEGNGKDEEVPLKSIPVMTTEMGSAANFKTVPSKIIETYETSTFHKESMESKFQETQEIFNSVLGFSDQSLLQGNILSRTQVLGTTTTLFEDIALSDAFLKDYYTQRAQWAMPVKDGLLEFHFDGQGSSAGSVSSCSLLDSQDDLQFLDDIGMKFKTLAEICSPPEKPLPFTTTLSVETLTRRDQTVQPQLESVVETMQIDGRKETLISMSLISKSSVNNLSTSPTSMKLPHTKIATIKHSCNDSQMAALLPQSQTVLLQQQPVYYTTSTVLHPVQYVVQPPIQNMVLLADEAPRANFPGVFVVHDSKNPPGPVKGSACGIVIKGSEHSKNLESRASPTSPTLVLPVSPGMAQSSGSVKGWKIVVPNPDGKPNFVGSLVANKSSGVAQKDPVPSWGTLHICAIPVKKAAPPQESKDQQPE</sequence>
<dbReference type="FunFam" id="2.60.40.60:FF:000083">
    <property type="entry name" value="Desmoglein 1"/>
    <property type="match status" value="1"/>
</dbReference>
<dbReference type="FunFam" id="2.60.40.60:FF:000031">
    <property type="entry name" value="Cadherin 3"/>
    <property type="match status" value="1"/>
</dbReference>
<evidence type="ECO:0000256" key="16">
    <source>
        <dbReference type="SAM" id="SignalP"/>
    </source>
</evidence>
<keyword evidence="2" id="KW-1003">Cell membrane</keyword>
<dbReference type="SUPFAM" id="SSF49313">
    <property type="entry name" value="Cadherin-like"/>
    <property type="match status" value="5"/>
</dbReference>
<dbReference type="GO" id="GO:0030057">
    <property type="term" value="C:desmosome"/>
    <property type="evidence" value="ECO:0007669"/>
    <property type="project" value="UniProtKB-SubCell"/>
</dbReference>
<evidence type="ECO:0000256" key="12">
    <source>
        <dbReference type="PROSITE-ProRule" id="PRU00043"/>
    </source>
</evidence>
<dbReference type="AlphaFoldDB" id="A0A4Z2B5K2"/>
<dbReference type="InterPro" id="IPR020894">
    <property type="entry name" value="Cadherin_CS"/>
</dbReference>
<keyword evidence="3 13" id="KW-0812">Transmembrane</keyword>
<dbReference type="PRINTS" id="PR00205">
    <property type="entry name" value="CADHERIN"/>
</dbReference>
<keyword evidence="6 12" id="KW-0106">Calcium</keyword>
<dbReference type="InterPro" id="IPR002126">
    <property type="entry name" value="Cadherin-like_dom"/>
</dbReference>
<evidence type="ECO:0000256" key="15">
    <source>
        <dbReference type="SAM" id="Phobius"/>
    </source>
</evidence>
<evidence type="ECO:0000256" key="13">
    <source>
        <dbReference type="RuleBase" id="RU003318"/>
    </source>
</evidence>
<keyword evidence="7 13" id="KW-0130">Cell adhesion</keyword>
<dbReference type="GO" id="GO:0005886">
    <property type="term" value="C:plasma membrane"/>
    <property type="evidence" value="ECO:0007669"/>
    <property type="project" value="UniProtKB-SubCell"/>
</dbReference>
<evidence type="ECO:0000256" key="11">
    <source>
        <dbReference type="ARBA" id="ARBA00023180"/>
    </source>
</evidence>
<feature type="domain" description="Cadherin" evidence="17">
    <location>
        <begin position="382"/>
        <end position="493"/>
    </location>
</feature>
<keyword evidence="19" id="KW-1185">Reference proteome</keyword>
<dbReference type="InterPro" id="IPR009122">
    <property type="entry name" value="Desmosomal_cadherin"/>
</dbReference>
<dbReference type="Gene3D" id="2.60.40.60">
    <property type="entry name" value="Cadherins"/>
    <property type="match status" value="5"/>
</dbReference>
<proteinExistence type="predicted"/>
<evidence type="ECO:0000256" key="3">
    <source>
        <dbReference type="ARBA" id="ARBA00022692"/>
    </source>
</evidence>
<keyword evidence="11" id="KW-0325">Glycoprotein</keyword>
<dbReference type="Pfam" id="PF00028">
    <property type="entry name" value="Cadherin"/>
    <property type="match status" value="3"/>
</dbReference>
<dbReference type="InterPro" id="IPR015919">
    <property type="entry name" value="Cadherin-like_sf"/>
</dbReference>
<evidence type="ECO:0000256" key="14">
    <source>
        <dbReference type="RuleBase" id="RU004358"/>
    </source>
</evidence>
<accession>A0A4Z2B5K2</accession>
<evidence type="ECO:0000256" key="5">
    <source>
        <dbReference type="ARBA" id="ARBA00022737"/>
    </source>
</evidence>
<evidence type="ECO:0000256" key="6">
    <source>
        <dbReference type="ARBA" id="ARBA00022837"/>
    </source>
</evidence>
<evidence type="ECO:0000313" key="19">
    <source>
        <dbReference type="Proteomes" id="UP000516260"/>
    </source>
</evidence>
<feature type="domain" description="Cadherin" evidence="17">
    <location>
        <begin position="72"/>
        <end position="154"/>
    </location>
</feature>
<protein>
    <recommendedName>
        <fullName evidence="17">Cadherin domain-containing protein</fullName>
    </recommendedName>
</protein>
<dbReference type="InterPro" id="IPR027397">
    <property type="entry name" value="Catenin-bd_sf"/>
</dbReference>
<keyword evidence="8" id="KW-0965">Cell junction</keyword>
<dbReference type="EMBL" id="SWLE01000019">
    <property type="protein sequence ID" value="TNM87633.1"/>
    <property type="molecule type" value="Genomic_DNA"/>
</dbReference>
<dbReference type="GO" id="GO:0045216">
    <property type="term" value="P:cell-cell junction organization"/>
    <property type="evidence" value="ECO:0007669"/>
    <property type="project" value="UniProtKB-ARBA"/>
</dbReference>
<keyword evidence="10 15" id="KW-0472">Membrane</keyword>
<feature type="domain" description="Cadherin" evidence="17">
    <location>
        <begin position="266"/>
        <end position="385"/>
    </location>
</feature>
<feature type="transmembrane region" description="Helical" evidence="15">
    <location>
        <begin position="606"/>
        <end position="630"/>
    </location>
</feature>
<dbReference type="FunFam" id="2.60.40.60:FF:000011">
    <property type="entry name" value="Cadherin 1"/>
    <property type="match status" value="1"/>
</dbReference>
<dbReference type="Gene3D" id="4.10.900.10">
    <property type="entry name" value="TCF3-CBD (Catenin binding domain)"/>
    <property type="match status" value="1"/>
</dbReference>
<dbReference type="PROSITE" id="PS00232">
    <property type="entry name" value="CADHERIN_1"/>
    <property type="match status" value="2"/>
</dbReference>
<evidence type="ECO:0000256" key="9">
    <source>
        <dbReference type="ARBA" id="ARBA00022989"/>
    </source>
</evidence>
<keyword evidence="16" id="KW-0732">Signal</keyword>
<keyword evidence="5" id="KW-0677">Repeat</keyword>
<comment type="caution">
    <text evidence="18">The sequence shown here is derived from an EMBL/GenBank/DDBJ whole genome shotgun (WGS) entry which is preliminary data.</text>
</comment>
<reference evidence="18 19" key="1">
    <citation type="submission" date="2019-04" db="EMBL/GenBank/DDBJ databases">
        <title>The sequence and de novo assembly of Takifugu bimaculatus genome using PacBio and Hi-C technologies.</title>
        <authorList>
            <person name="Xu P."/>
            <person name="Liu B."/>
            <person name="Zhou Z."/>
        </authorList>
    </citation>
    <scope>NUCLEOTIDE SEQUENCE [LARGE SCALE GENOMIC DNA]</scope>
    <source>
        <strain evidence="18">TB-2018</strain>
        <tissue evidence="18">Muscle</tissue>
    </source>
</reference>
<feature type="chain" id="PRO_5021351775" description="Cadherin domain-containing protein" evidence="16">
    <location>
        <begin position="26"/>
        <end position="1079"/>
    </location>
</feature>
<dbReference type="FunFam" id="2.60.40.60:FF:000074">
    <property type="entry name" value="Desmoglein 4"/>
    <property type="match status" value="1"/>
</dbReference>
<feature type="domain" description="Cadherin" evidence="17">
    <location>
        <begin position="153"/>
        <end position="265"/>
    </location>
</feature>
<keyword evidence="9 15" id="KW-1133">Transmembrane helix</keyword>
<name>A0A4Z2B5K2_9TELE</name>
<dbReference type="PRINTS" id="PR01818">
    <property type="entry name" value="DESMOCADHERN"/>
</dbReference>
<organism evidence="18 19">
    <name type="scientific">Takifugu bimaculatus</name>
    <dbReference type="NCBI Taxonomy" id="433685"/>
    <lineage>
        <taxon>Eukaryota</taxon>
        <taxon>Metazoa</taxon>
        <taxon>Chordata</taxon>
        <taxon>Craniata</taxon>
        <taxon>Vertebrata</taxon>
        <taxon>Euteleostomi</taxon>
        <taxon>Actinopterygii</taxon>
        <taxon>Neopterygii</taxon>
        <taxon>Teleostei</taxon>
        <taxon>Neoteleostei</taxon>
        <taxon>Acanthomorphata</taxon>
        <taxon>Eupercaria</taxon>
        <taxon>Tetraodontiformes</taxon>
        <taxon>Tetradontoidea</taxon>
        <taxon>Tetraodontidae</taxon>
        <taxon>Takifugu</taxon>
    </lineage>
</organism>
<dbReference type="CDD" id="cd11304">
    <property type="entry name" value="Cadherin_repeat"/>
    <property type="match status" value="4"/>
</dbReference>